<sequence>MDQRRLSRIEVFVLDEPEPIHYGMEGAEGCRYGILKLTCKGGCSWGACLISANTKNFDLIKWSSFLRAICHCRLEEALDKVRREGSDWEQVKLELVQGALQDLKAKLQGKSLAGHIQQGRLYSVAAGGSNSRSERLYYKPSKALSTASQQKHSCPEPDTADLINKSISYFSIL</sequence>
<proteinExistence type="predicted"/>
<dbReference type="Proteomes" id="UP000187158">
    <property type="component" value="Unassembled WGS sequence"/>
</dbReference>
<protein>
    <submittedName>
        <fullName evidence="1">Uncharacterized protein</fullName>
    </submittedName>
</protein>
<dbReference type="Proteomes" id="UP000187465">
    <property type="component" value="Unassembled WGS sequence"/>
</dbReference>
<dbReference type="EMBL" id="MKQP01000067">
    <property type="protein sequence ID" value="OMD22391.1"/>
    <property type="molecule type" value="Genomic_DNA"/>
</dbReference>
<dbReference type="RefSeq" id="WP_051490930.1">
    <property type="nucleotide sequence ID" value="NZ_DALZAY010000042.1"/>
</dbReference>
<gene>
    <name evidence="1" type="ORF">BJP51_06100</name>
    <name evidence="3" type="ORF">BSK47_26340</name>
    <name evidence="2" type="ORF">BSO21_13410</name>
</gene>
<dbReference type="EMBL" id="MPTO01000031">
    <property type="protein sequence ID" value="OME12957.1"/>
    <property type="molecule type" value="Genomic_DNA"/>
</dbReference>
<evidence type="ECO:0000313" key="1">
    <source>
        <dbReference type="EMBL" id="OMD22391.1"/>
    </source>
</evidence>
<evidence type="ECO:0000313" key="6">
    <source>
        <dbReference type="Proteomes" id="UP000187465"/>
    </source>
</evidence>
<reference evidence="5 6" key="1">
    <citation type="submission" date="2016-10" db="EMBL/GenBank/DDBJ databases">
        <title>Paenibacillus species isolates.</title>
        <authorList>
            <person name="Beno S.M."/>
        </authorList>
    </citation>
    <scope>NUCLEOTIDE SEQUENCE [LARGE SCALE GENOMIC DNA]</scope>
    <source>
        <strain evidence="2 4">FSL H7-0433</strain>
        <strain evidence="1 6">FSL H7-0604</strain>
        <strain evidence="3 5">FSL H7-0918</strain>
    </source>
</reference>
<accession>A0A1R0XFT6</accession>
<dbReference type="AlphaFoldDB" id="A0A1R0XFT6"/>
<dbReference type="EMBL" id="MPVP01000072">
    <property type="protein sequence ID" value="OMD33939.1"/>
    <property type="molecule type" value="Genomic_DNA"/>
</dbReference>
<name>A0A1R0XFT6_9BACL</name>
<evidence type="ECO:0000313" key="5">
    <source>
        <dbReference type="Proteomes" id="UP000187323"/>
    </source>
</evidence>
<evidence type="ECO:0000313" key="4">
    <source>
        <dbReference type="Proteomes" id="UP000187158"/>
    </source>
</evidence>
<keyword evidence="4" id="KW-1185">Reference proteome</keyword>
<organism evidence="1 6">
    <name type="scientific">Paenibacillus odorifer</name>
    <dbReference type="NCBI Taxonomy" id="189426"/>
    <lineage>
        <taxon>Bacteria</taxon>
        <taxon>Bacillati</taxon>
        <taxon>Bacillota</taxon>
        <taxon>Bacilli</taxon>
        <taxon>Bacillales</taxon>
        <taxon>Paenibacillaceae</taxon>
        <taxon>Paenibacillus</taxon>
    </lineage>
</organism>
<dbReference type="Proteomes" id="UP000187323">
    <property type="component" value="Unassembled WGS sequence"/>
</dbReference>
<dbReference type="OrthoDB" id="2611783at2"/>
<comment type="caution">
    <text evidence="1">The sequence shown here is derived from an EMBL/GenBank/DDBJ whole genome shotgun (WGS) entry which is preliminary data.</text>
</comment>
<evidence type="ECO:0000313" key="3">
    <source>
        <dbReference type="EMBL" id="OME12957.1"/>
    </source>
</evidence>
<evidence type="ECO:0000313" key="2">
    <source>
        <dbReference type="EMBL" id="OMD33939.1"/>
    </source>
</evidence>